<dbReference type="PANTHER" id="PTHR24321">
    <property type="entry name" value="DEHYDROGENASES, SHORT CHAIN"/>
    <property type="match status" value="1"/>
</dbReference>
<evidence type="ECO:0000313" key="4">
    <source>
        <dbReference type="Proteomes" id="UP000019478"/>
    </source>
</evidence>
<dbReference type="GO" id="GO:0016491">
    <property type="term" value="F:oxidoreductase activity"/>
    <property type="evidence" value="ECO:0007669"/>
    <property type="project" value="UniProtKB-KW"/>
</dbReference>
<dbReference type="EMBL" id="AMGY01000009">
    <property type="protein sequence ID" value="EXJ77836.1"/>
    <property type="molecule type" value="Genomic_DNA"/>
</dbReference>
<dbReference type="Gene3D" id="3.40.50.720">
    <property type="entry name" value="NAD(P)-binding Rossmann-like Domain"/>
    <property type="match status" value="1"/>
</dbReference>
<dbReference type="GeneID" id="19173081"/>
<comment type="caution">
    <text evidence="3">The sequence shown here is derived from an EMBL/GenBank/DDBJ whole genome shotgun (WGS) entry which is preliminary data.</text>
</comment>
<dbReference type="PANTHER" id="PTHR24321:SF12">
    <property type="entry name" value="SHORT-CHAIN DEHYDROGENASE_REDUCTASE FAMILY, PUTATIVE (AFU_ORTHOLOGUE AFUA_5G14340)-RELATED"/>
    <property type="match status" value="1"/>
</dbReference>
<dbReference type="PRINTS" id="PR00081">
    <property type="entry name" value="GDHRDH"/>
</dbReference>
<dbReference type="PRINTS" id="PR00080">
    <property type="entry name" value="SDRFAMILY"/>
</dbReference>
<evidence type="ECO:0000313" key="3">
    <source>
        <dbReference type="EMBL" id="EXJ77836.1"/>
    </source>
</evidence>
<dbReference type="Proteomes" id="UP000019478">
    <property type="component" value="Unassembled WGS sequence"/>
</dbReference>
<protein>
    <recommendedName>
        <fullName evidence="5">3-oxoacyl-[acyl-carrier protein] reductase</fullName>
    </recommendedName>
</protein>
<evidence type="ECO:0000256" key="2">
    <source>
        <dbReference type="ARBA" id="ARBA00023002"/>
    </source>
</evidence>
<dbReference type="HOGENOM" id="CLU_010194_2_10_1"/>
<dbReference type="eggNOG" id="KOG0725">
    <property type="taxonomic scope" value="Eukaryota"/>
</dbReference>
<keyword evidence="2" id="KW-0560">Oxidoreductase</keyword>
<dbReference type="STRING" id="1182542.W9XLL4"/>
<dbReference type="OrthoDB" id="5840532at2759"/>
<comment type="similarity">
    <text evidence="1">Belongs to the short-chain dehydrogenases/reductases (SDR) family.</text>
</comment>
<name>W9XLL4_9EURO</name>
<evidence type="ECO:0000256" key="1">
    <source>
        <dbReference type="ARBA" id="ARBA00006484"/>
    </source>
</evidence>
<dbReference type="CDD" id="cd05233">
    <property type="entry name" value="SDR_c"/>
    <property type="match status" value="1"/>
</dbReference>
<dbReference type="RefSeq" id="XP_007737281.1">
    <property type="nucleotide sequence ID" value="XM_007739091.1"/>
</dbReference>
<proteinExistence type="inferred from homology"/>
<sequence>MFSSGVGQQIAIKLAEQGVIRLFLVDLNDKGLHETKKYVEEKSSAAQVALHLADVSNASSVKAMVDECVKIFGRLDFAANNAGIGLGGTRTHETDTAMFEKLYKVNEKGVYLCTKYEVQQFLKQEPLDYLQPGDRKERQVRGSIVNTASLSGTASVPTLSSYNSVKHAVVSMTKNDARQYAPSGIRVNAVSPGFTLTPMLTGGGAGLDEAFYAGAKLQSPMNRMTFPEEVAEAVAFLSGSRASAISGVNLHVDAGASLYHVI</sequence>
<gene>
    <name evidence="3" type="ORF">A1O3_08995</name>
</gene>
<dbReference type="Pfam" id="PF13561">
    <property type="entry name" value="adh_short_C2"/>
    <property type="match status" value="1"/>
</dbReference>
<dbReference type="AlphaFoldDB" id="W9XLL4"/>
<organism evidence="3 4">
    <name type="scientific">Capronia epimyces CBS 606.96</name>
    <dbReference type="NCBI Taxonomy" id="1182542"/>
    <lineage>
        <taxon>Eukaryota</taxon>
        <taxon>Fungi</taxon>
        <taxon>Dikarya</taxon>
        <taxon>Ascomycota</taxon>
        <taxon>Pezizomycotina</taxon>
        <taxon>Eurotiomycetes</taxon>
        <taxon>Chaetothyriomycetidae</taxon>
        <taxon>Chaetothyriales</taxon>
        <taxon>Herpotrichiellaceae</taxon>
        <taxon>Capronia</taxon>
    </lineage>
</organism>
<reference evidence="3 4" key="1">
    <citation type="submission" date="2013-03" db="EMBL/GenBank/DDBJ databases">
        <title>The Genome Sequence of Capronia epimyces CBS 606.96.</title>
        <authorList>
            <consortium name="The Broad Institute Genomics Platform"/>
            <person name="Cuomo C."/>
            <person name="de Hoog S."/>
            <person name="Gorbushina A."/>
            <person name="Walker B."/>
            <person name="Young S.K."/>
            <person name="Zeng Q."/>
            <person name="Gargeya S."/>
            <person name="Fitzgerald M."/>
            <person name="Haas B."/>
            <person name="Abouelleil A."/>
            <person name="Allen A.W."/>
            <person name="Alvarado L."/>
            <person name="Arachchi H.M."/>
            <person name="Berlin A.M."/>
            <person name="Chapman S.B."/>
            <person name="Gainer-Dewar J."/>
            <person name="Goldberg J."/>
            <person name="Griggs A."/>
            <person name="Gujja S."/>
            <person name="Hansen M."/>
            <person name="Howarth C."/>
            <person name="Imamovic A."/>
            <person name="Ireland A."/>
            <person name="Larimer J."/>
            <person name="McCowan C."/>
            <person name="Murphy C."/>
            <person name="Pearson M."/>
            <person name="Poon T.W."/>
            <person name="Priest M."/>
            <person name="Roberts A."/>
            <person name="Saif S."/>
            <person name="Shea T."/>
            <person name="Sisk P."/>
            <person name="Sykes S."/>
            <person name="Wortman J."/>
            <person name="Nusbaum C."/>
            <person name="Birren B."/>
        </authorList>
    </citation>
    <scope>NUCLEOTIDE SEQUENCE [LARGE SCALE GENOMIC DNA]</scope>
    <source>
        <strain evidence="3 4">CBS 606.96</strain>
    </source>
</reference>
<dbReference type="SUPFAM" id="SSF51735">
    <property type="entry name" value="NAD(P)-binding Rossmann-fold domains"/>
    <property type="match status" value="1"/>
</dbReference>
<dbReference type="InterPro" id="IPR036291">
    <property type="entry name" value="NAD(P)-bd_dom_sf"/>
</dbReference>
<keyword evidence="4" id="KW-1185">Reference proteome</keyword>
<dbReference type="InterPro" id="IPR002347">
    <property type="entry name" value="SDR_fam"/>
</dbReference>
<accession>W9XLL4</accession>
<evidence type="ECO:0008006" key="5">
    <source>
        <dbReference type="Google" id="ProtNLM"/>
    </source>
</evidence>